<dbReference type="RefSeq" id="WP_154327904.1">
    <property type="nucleotide sequence ID" value="NZ_CP045696.1"/>
</dbReference>
<evidence type="ECO:0000313" key="3">
    <source>
        <dbReference type="Proteomes" id="UP000483362"/>
    </source>
</evidence>
<evidence type="ECO:0008006" key="4">
    <source>
        <dbReference type="Google" id="ProtNLM"/>
    </source>
</evidence>
<accession>A0A6L5X7R2</accession>
<protein>
    <recommendedName>
        <fullName evidence="4">Lipoprotein</fullName>
    </recommendedName>
</protein>
<feature type="signal peptide" evidence="1">
    <location>
        <begin position="1"/>
        <end position="20"/>
    </location>
</feature>
<dbReference type="EMBL" id="VULT01000001">
    <property type="protein sequence ID" value="MSS16310.1"/>
    <property type="molecule type" value="Genomic_DNA"/>
</dbReference>
<evidence type="ECO:0000256" key="1">
    <source>
        <dbReference type="SAM" id="SignalP"/>
    </source>
</evidence>
<comment type="caution">
    <text evidence="2">The sequence shown here is derived from an EMBL/GenBank/DDBJ whole genome shotgun (WGS) entry which is preliminary data.</text>
</comment>
<name>A0A6L5X7R2_9BACT</name>
<dbReference type="AlphaFoldDB" id="A0A6L5X7R2"/>
<reference evidence="2 3" key="1">
    <citation type="submission" date="2019-08" db="EMBL/GenBank/DDBJ databases">
        <title>In-depth cultivation of the pig gut microbiome towards novel bacterial diversity and tailored functional studies.</title>
        <authorList>
            <person name="Wylensek D."/>
            <person name="Hitch T.C.A."/>
            <person name="Clavel T."/>
        </authorList>
    </citation>
    <scope>NUCLEOTIDE SEQUENCE [LARGE SCALE GENOMIC DNA]</scope>
    <source>
        <strain evidence="2 3">Oil-RF-744-WCA-WT-10</strain>
    </source>
</reference>
<organism evidence="2 3">
    <name type="scientific">Sodaliphilus pleomorphus</name>
    <dbReference type="NCBI Taxonomy" id="2606626"/>
    <lineage>
        <taxon>Bacteria</taxon>
        <taxon>Pseudomonadati</taxon>
        <taxon>Bacteroidota</taxon>
        <taxon>Bacteroidia</taxon>
        <taxon>Bacteroidales</taxon>
        <taxon>Muribaculaceae</taxon>
        <taxon>Sodaliphilus</taxon>
    </lineage>
</organism>
<gene>
    <name evidence="2" type="ORF">FYJ29_00765</name>
</gene>
<proteinExistence type="predicted"/>
<keyword evidence="1" id="KW-0732">Signal</keyword>
<dbReference type="PROSITE" id="PS51257">
    <property type="entry name" value="PROKAR_LIPOPROTEIN"/>
    <property type="match status" value="1"/>
</dbReference>
<dbReference type="Proteomes" id="UP000483362">
    <property type="component" value="Unassembled WGS sequence"/>
</dbReference>
<evidence type="ECO:0000313" key="2">
    <source>
        <dbReference type="EMBL" id="MSS16310.1"/>
    </source>
</evidence>
<sequence length="218" mass="23599">MKHHLACTWVLLCVVALLSACGPREKSMQLAAETADRFVAAWHCDARSASEADSVLEAGLATATDPHDFIAAFLQNVETRGNDTATLAAQVLVLPPRRLAQVVAQPIVRGLSAGTLDRQQARERIALIVQVGALLKTPHQIRAVSDGLQQAVDHLDLRAQMKVYAASSTPARLGEALRNDRNAPDADLGLIDKQVEALRSIYNDGQMAEFLKTYNQAN</sequence>
<keyword evidence="3" id="KW-1185">Reference proteome</keyword>
<feature type="chain" id="PRO_5026670242" description="Lipoprotein" evidence="1">
    <location>
        <begin position="21"/>
        <end position="218"/>
    </location>
</feature>